<name>A0A0S4W506_RALSL</name>
<dbReference type="EMBL" id="LN899825">
    <property type="protein sequence ID" value="CUV34554.1"/>
    <property type="molecule type" value="Genomic_DNA"/>
</dbReference>
<sequence>MTLPEPGIFHGVTLTVASIFHNQMWINPNRKTGNKK</sequence>
<dbReference type="EMBL" id="LN899823">
    <property type="protein sequence ID" value="CUV23270.1"/>
    <property type="molecule type" value="Genomic_DNA"/>
</dbReference>
<evidence type="ECO:0000313" key="3">
    <source>
        <dbReference type="EMBL" id="CUV41900.1"/>
    </source>
</evidence>
<dbReference type="AlphaFoldDB" id="A0A0S4W506"/>
<evidence type="ECO:0000313" key="4">
    <source>
        <dbReference type="EMBL" id="CUV59275.1"/>
    </source>
</evidence>
<evidence type="ECO:0000313" key="1">
    <source>
        <dbReference type="EMBL" id="CUV23270.1"/>
    </source>
</evidence>
<organism evidence="3">
    <name type="scientific">Ralstonia solanacearum</name>
    <name type="common">Pseudomonas solanacearum</name>
    <dbReference type="NCBI Taxonomy" id="305"/>
    <lineage>
        <taxon>Bacteria</taxon>
        <taxon>Pseudomonadati</taxon>
        <taxon>Pseudomonadota</taxon>
        <taxon>Betaproteobacteria</taxon>
        <taxon>Burkholderiales</taxon>
        <taxon>Burkholderiaceae</taxon>
        <taxon>Ralstonia</taxon>
        <taxon>Ralstonia solanacearum species complex</taxon>
    </lineage>
</organism>
<dbReference type="EMBL" id="LN899826">
    <property type="protein sequence ID" value="CUV41900.1"/>
    <property type="molecule type" value="Genomic_DNA"/>
</dbReference>
<reference evidence="3" key="1">
    <citation type="submission" date="2015-10" db="EMBL/GenBank/DDBJ databases">
        <authorList>
            <person name="Gilbert D.G."/>
        </authorList>
    </citation>
    <scope>NUCLEOTIDE SEQUENCE</scope>
    <source>
        <strain evidence="3">Phyl III-seqv23</strain>
    </source>
</reference>
<evidence type="ECO:0000313" key="2">
    <source>
        <dbReference type="EMBL" id="CUV34554.1"/>
    </source>
</evidence>
<accession>A0A0S4W506</accession>
<proteinExistence type="predicted"/>
<dbReference type="EMBL" id="LN899822">
    <property type="protein sequence ID" value="CUV59275.1"/>
    <property type="molecule type" value="Genomic_DNA"/>
</dbReference>
<gene>
    <name evidence="4" type="ORF">RD1301_v1_360020</name>
    <name evidence="1" type="ORF">RUN1744_v1_380022</name>
    <name evidence="2" type="ORF">TD1301_v1_960024</name>
    <name evidence="3" type="ORF">TF3108_v1_900010</name>
</gene>
<protein>
    <submittedName>
        <fullName evidence="3">Uncharacterized protein</fullName>
    </submittedName>
</protein>